<dbReference type="InterPro" id="IPR003613">
    <property type="entry name" value="Ubox_domain"/>
</dbReference>
<dbReference type="EMBL" id="LVLJ01001247">
    <property type="protein sequence ID" value="OAE30771.1"/>
    <property type="molecule type" value="Genomic_DNA"/>
</dbReference>
<dbReference type="InterPro" id="IPR045766">
    <property type="entry name" value="MCAfunc"/>
</dbReference>
<feature type="domain" description="U-box" evidence="4">
    <location>
        <begin position="302"/>
        <end position="381"/>
    </location>
</feature>
<sequence length="1093" mass="120434">MSRGEQGSSSHGNGGQILGGLKRGLAGNFSSKEIFSAEIRPRDQLGALSNMVGIDLPGVVALGQNLLDKLSDVGYSAQEVHWEKENFLQLAEFLKEIVPVVIEVNKTRDSSPVLLQVLEGLYRDVENANQLIKICTSKSRIYLLTHCRSVVKQLENVTHSIGRHLGLLPLSSVQGHIAVKEQIERLSQDMQKAHYNVQETDERICRTLEQDQEAIRTDIAVQTGIVMDIARTLGMEDLPRNPAALKDQIELLRNDMQDTSQSYDLHMVDVIGNIFENVGAQVNDHPSPSAEIQQRLNSRIEPLYEAFVCPLTKNVMVDPVTLENGQTYERSAIEKWFMVCREENRPASCPMTGKTLESMTLKPSIALRNTIEEWTNRNESARIINARVLIESSTSQEEDLLYALKDLHALCLRNKVNKYKIRHNELIPPIVALLKNMEQVRLRALVLLRMLAEDDDDNKEAIGQTDALRGILKCLSRTLSEERQEAAALLYELSKSDSLCERIGSTNGAILYLVGMTSSNSDNVVAVEKAEMALENLERIDQNVRQMAESGRIQPLLRRLIDGPEDVRFEMASDLGTIPLTTEVKQLVAEEGAHVLVDMLGKPHPQTREVALKALRSLSSIESNGKLLIEAGILPPLMRDLFMVGATQVRMKEICASVLANVVSTTGEWQTTPIDSQGNTLISEQIVHNLLHLIGNTGPAIGAQLLQVLVGLASSPHAVANLVSYIKSAGAIVSLIQFLEAPQDQLRIPAVRLLCLLSTHMGHELADGLRVTTRQLGTLVRLLGSNGLIEEQAAAAGLLANLPVDDFRLTRALLEEGALQILVSRIEDVRKNVVRIGAGRFMTTFQEGLVTILARFTFTLDDQDVVTLCRKHNLAVFFRTLLQNSNLDEVQHQSALALENLSTFSPQCRPSATQIARPVGCNFCACFGAPPRPSGLCPVHGMACSASETFCLLEAAAVDPLVSCLDHQNVTIVEAALGALSTILLDNVDMERGVQVLHHADAIAPILDILQEHRTEMLRQKSVWMLERVLRNGDLARLISADPHVHTAMVDALRHGNAVCRALAEKSLKHLNKIPSFSGVFQKVGPPRRVTGQ</sequence>
<dbReference type="SMART" id="SM00504">
    <property type="entry name" value="Ubox"/>
    <property type="match status" value="1"/>
</dbReference>
<evidence type="ECO:0000313" key="6">
    <source>
        <dbReference type="Proteomes" id="UP000077202"/>
    </source>
</evidence>
<dbReference type="PANTHER" id="PTHR45958">
    <property type="entry name" value="RING-TYPE E3 UBIQUITIN TRANSFERASE"/>
    <property type="match status" value="1"/>
</dbReference>
<dbReference type="SMART" id="SM00185">
    <property type="entry name" value="ARM"/>
    <property type="match status" value="8"/>
</dbReference>
<comment type="pathway">
    <text evidence="2">Protein modification; protein ubiquitination.</text>
</comment>
<evidence type="ECO:0000256" key="2">
    <source>
        <dbReference type="ARBA" id="ARBA00004906"/>
    </source>
</evidence>
<dbReference type="EC" id="2.3.2.27" evidence="3"/>
<dbReference type="InterPro" id="IPR011989">
    <property type="entry name" value="ARM-like"/>
</dbReference>
<evidence type="ECO:0000313" key="5">
    <source>
        <dbReference type="EMBL" id="OAE30771.1"/>
    </source>
</evidence>
<protein>
    <recommendedName>
        <fullName evidence="3">RING-type E3 ubiquitin transferase</fullName>
        <ecNumber evidence="3">2.3.2.27</ecNumber>
    </recommendedName>
</protein>
<dbReference type="InterPro" id="IPR052608">
    <property type="entry name" value="U-box_domain_protein"/>
</dbReference>
<evidence type="ECO:0000256" key="3">
    <source>
        <dbReference type="ARBA" id="ARBA00012483"/>
    </source>
</evidence>
<dbReference type="Pfam" id="PF04564">
    <property type="entry name" value="U-box"/>
    <property type="match status" value="1"/>
</dbReference>
<dbReference type="CDD" id="cd16664">
    <property type="entry name" value="RING-Ubox_PUB"/>
    <property type="match status" value="1"/>
</dbReference>
<dbReference type="InterPro" id="IPR000225">
    <property type="entry name" value="Armadillo"/>
</dbReference>
<name>A0A176WDT8_MARPO</name>
<gene>
    <name evidence="5" type="ORF">AXG93_4876s1120</name>
</gene>
<dbReference type="PROSITE" id="PS51698">
    <property type="entry name" value="U_BOX"/>
    <property type="match status" value="1"/>
</dbReference>
<dbReference type="Gene3D" id="1.25.10.10">
    <property type="entry name" value="Leucine-rich Repeat Variant"/>
    <property type="match status" value="3"/>
</dbReference>
<comment type="caution">
    <text evidence="5">The sequence shown here is derived from an EMBL/GenBank/DDBJ whole genome shotgun (WGS) entry which is preliminary data.</text>
</comment>
<proteinExistence type="predicted"/>
<dbReference type="UniPathway" id="UPA00143"/>
<evidence type="ECO:0000256" key="1">
    <source>
        <dbReference type="ARBA" id="ARBA00000900"/>
    </source>
</evidence>
<dbReference type="Pfam" id="PF19584">
    <property type="entry name" value="MCAfunc"/>
    <property type="match status" value="1"/>
</dbReference>
<dbReference type="Proteomes" id="UP000077202">
    <property type="component" value="Unassembled WGS sequence"/>
</dbReference>
<dbReference type="AlphaFoldDB" id="A0A176WDT8"/>
<dbReference type="GO" id="GO:0016567">
    <property type="term" value="P:protein ubiquitination"/>
    <property type="evidence" value="ECO:0007669"/>
    <property type="project" value="UniProtKB-UniPathway"/>
</dbReference>
<dbReference type="SUPFAM" id="SSF48371">
    <property type="entry name" value="ARM repeat"/>
    <property type="match status" value="2"/>
</dbReference>
<accession>A0A176WDT8</accession>
<organism evidence="5 6">
    <name type="scientific">Marchantia polymorpha subsp. ruderalis</name>
    <dbReference type="NCBI Taxonomy" id="1480154"/>
    <lineage>
        <taxon>Eukaryota</taxon>
        <taxon>Viridiplantae</taxon>
        <taxon>Streptophyta</taxon>
        <taxon>Embryophyta</taxon>
        <taxon>Marchantiophyta</taxon>
        <taxon>Marchantiopsida</taxon>
        <taxon>Marchantiidae</taxon>
        <taxon>Marchantiales</taxon>
        <taxon>Marchantiaceae</taxon>
        <taxon>Marchantia</taxon>
    </lineage>
</organism>
<dbReference type="CDD" id="cd21037">
    <property type="entry name" value="MLKL_NTD"/>
    <property type="match status" value="1"/>
</dbReference>
<dbReference type="GO" id="GO:0061630">
    <property type="term" value="F:ubiquitin protein ligase activity"/>
    <property type="evidence" value="ECO:0007669"/>
    <property type="project" value="UniProtKB-EC"/>
</dbReference>
<dbReference type="Gene3D" id="3.30.40.10">
    <property type="entry name" value="Zinc/RING finger domain, C3HC4 (zinc finger)"/>
    <property type="match status" value="1"/>
</dbReference>
<dbReference type="InterPro" id="IPR059179">
    <property type="entry name" value="MLKL-like_MCAfunc"/>
</dbReference>
<dbReference type="InterPro" id="IPR016024">
    <property type="entry name" value="ARM-type_fold"/>
</dbReference>
<dbReference type="SUPFAM" id="SSF57850">
    <property type="entry name" value="RING/U-box"/>
    <property type="match status" value="1"/>
</dbReference>
<dbReference type="InterPro" id="IPR045210">
    <property type="entry name" value="RING-Ubox_PUB"/>
</dbReference>
<dbReference type="InterPro" id="IPR013083">
    <property type="entry name" value="Znf_RING/FYVE/PHD"/>
</dbReference>
<keyword evidence="6" id="KW-1185">Reference proteome</keyword>
<reference evidence="5" key="1">
    <citation type="submission" date="2016-03" db="EMBL/GenBank/DDBJ databases">
        <title>Mechanisms controlling the formation of the plant cell surface in tip-growing cells are functionally conserved among land plants.</title>
        <authorList>
            <person name="Honkanen S."/>
            <person name="Jones V.A."/>
            <person name="Morieri G."/>
            <person name="Champion C."/>
            <person name="Hetherington A.J."/>
            <person name="Kelly S."/>
            <person name="Saint-Marcoux D."/>
            <person name="Proust H."/>
            <person name="Prescott H."/>
            <person name="Dolan L."/>
        </authorList>
    </citation>
    <scope>NUCLEOTIDE SEQUENCE [LARGE SCALE GENOMIC DNA]</scope>
    <source>
        <tissue evidence="5">Whole gametophyte</tissue>
    </source>
</reference>
<evidence type="ECO:0000259" key="4">
    <source>
        <dbReference type="PROSITE" id="PS51698"/>
    </source>
</evidence>
<comment type="catalytic activity">
    <reaction evidence="1">
        <text>S-ubiquitinyl-[E2 ubiquitin-conjugating enzyme]-L-cysteine + [acceptor protein]-L-lysine = [E2 ubiquitin-conjugating enzyme]-L-cysteine + N(6)-ubiquitinyl-[acceptor protein]-L-lysine.</text>
        <dbReference type="EC" id="2.3.2.27"/>
    </reaction>
</comment>
<dbReference type="PANTHER" id="PTHR45958:SF6">
    <property type="entry name" value="U-BOX DOMAIN-CONTAINING PROTEIN 43"/>
    <property type="match status" value="1"/>
</dbReference>